<feature type="region of interest" description="Disordered" evidence="1">
    <location>
        <begin position="1"/>
        <end position="28"/>
    </location>
</feature>
<keyword evidence="2" id="KW-0472">Membrane</keyword>
<feature type="compositionally biased region" description="Basic and acidic residues" evidence="1">
    <location>
        <begin position="1"/>
        <end position="21"/>
    </location>
</feature>
<comment type="caution">
    <text evidence="3">The sequence shown here is derived from an EMBL/GenBank/DDBJ whole genome shotgun (WGS) entry which is preliminary data.</text>
</comment>
<evidence type="ECO:0000313" key="3">
    <source>
        <dbReference type="EMBL" id="KEO82844.1"/>
    </source>
</evidence>
<sequence>MSDPRWNHLPEELKSLGKKSPDTPSDPAAFKERVLREYERRTRWHLRARWMRRGVVLAGVCTAALLGVLVAKPALSPQEAPPLQSAKSVAKHAPLTKQEVVERYFNFILQKRPSLADANLAQNLRGKLPVFGQNRTNPHLTGYRLKALAGDQYEVTLNWATYGAEARLEVLQVSMAQESGNWVISGMKQTQQRVFASRDQATVRAELSLGSGKTEAAGAGVLPSKNGWSFFAADPTDANRAAFAQQGDRPLVYVWQTDRSAPKLTATMPEGEIGEMLWGEDGLLVVNFSPKTNLKAQEIWFVDTAKGDVYMDEWLVAQLKERNISDAHAVHMLAGNRLELRSGTRAFLADLTKHEWSEENVPPLQMEESVFEGQASNLPTQELSFFSAESAQEWLGKINLPPGLQIDPARDVGFYVLNGSVESLTLDSGSLQVEVSKNPGHLQVLRVPLEKLKQSGLSGKQMTISVYDESGTPILGQTQVRVP</sequence>
<dbReference type="STRING" id="1157490.EL26_13115"/>
<gene>
    <name evidence="3" type="ORF">EL26_13115</name>
</gene>
<reference evidence="3 4" key="1">
    <citation type="journal article" date="2013" name="Int. J. Syst. Evol. Microbiol.">
        <title>Tumebacillus flagellatus sp. nov., an alpha-amylase/pullulanase-producing bacterium isolated from cassava wastewater.</title>
        <authorList>
            <person name="Wang Q."/>
            <person name="Xie N."/>
            <person name="Qin Y."/>
            <person name="Shen N."/>
            <person name="Zhu J."/>
            <person name="Mi H."/>
            <person name="Huang R."/>
        </authorList>
    </citation>
    <scope>NUCLEOTIDE SEQUENCE [LARGE SCALE GENOMIC DNA]</scope>
    <source>
        <strain evidence="3 4">GST4</strain>
    </source>
</reference>
<feature type="transmembrane region" description="Helical" evidence="2">
    <location>
        <begin position="50"/>
        <end position="71"/>
    </location>
</feature>
<dbReference type="EMBL" id="JMIR01000017">
    <property type="protein sequence ID" value="KEO82844.1"/>
    <property type="molecule type" value="Genomic_DNA"/>
</dbReference>
<proteinExistence type="predicted"/>
<dbReference type="RefSeq" id="WP_038089153.1">
    <property type="nucleotide sequence ID" value="NZ_JMIR01000017.1"/>
</dbReference>
<dbReference type="OrthoDB" id="2379204at2"/>
<evidence type="ECO:0000313" key="4">
    <source>
        <dbReference type="Proteomes" id="UP000027931"/>
    </source>
</evidence>
<organism evidence="3 4">
    <name type="scientific">Tumebacillus flagellatus</name>
    <dbReference type="NCBI Taxonomy" id="1157490"/>
    <lineage>
        <taxon>Bacteria</taxon>
        <taxon>Bacillati</taxon>
        <taxon>Bacillota</taxon>
        <taxon>Bacilli</taxon>
        <taxon>Bacillales</taxon>
        <taxon>Alicyclobacillaceae</taxon>
        <taxon>Tumebacillus</taxon>
    </lineage>
</organism>
<keyword evidence="2" id="KW-1133">Transmembrane helix</keyword>
<evidence type="ECO:0000256" key="1">
    <source>
        <dbReference type="SAM" id="MobiDB-lite"/>
    </source>
</evidence>
<evidence type="ECO:0000256" key="2">
    <source>
        <dbReference type="SAM" id="Phobius"/>
    </source>
</evidence>
<protein>
    <submittedName>
        <fullName evidence="3">Uncharacterized protein</fullName>
    </submittedName>
</protein>
<keyword evidence="4" id="KW-1185">Reference proteome</keyword>
<keyword evidence="2" id="KW-0812">Transmembrane</keyword>
<name>A0A074LP11_9BACL</name>
<dbReference type="Proteomes" id="UP000027931">
    <property type="component" value="Unassembled WGS sequence"/>
</dbReference>
<accession>A0A074LP11</accession>
<dbReference type="AlphaFoldDB" id="A0A074LP11"/>